<evidence type="ECO:0000256" key="1">
    <source>
        <dbReference type="ARBA" id="ARBA00004651"/>
    </source>
</evidence>
<feature type="transmembrane region" description="Helical" evidence="8">
    <location>
        <begin position="189"/>
        <end position="208"/>
    </location>
</feature>
<sequence>MDQTVLFIIAALIVGMSKGGLASAAAIAVPLLALFMNPVTAAATLLPVYIVTDWIGVWLFRKEFSGRNLLIFTPALLFGVGVATFITPYTPEPVLLLFTGGIGLWFCLRAWCGRGGTKVTQPALLPGLFWGTLTGIASFITHSGSPPAQAYLLPQRLPKLKFAGTIAISFAIGNLAKLPAYFAIGQLDGLNWGLIAALAATGILGTFIGRWLTVKLSDTHYVWVIQGMLFLLSVILLAKGIMTLIGGQALLS</sequence>
<dbReference type="EMBL" id="CP135443">
    <property type="protein sequence ID" value="WRY34110.1"/>
    <property type="molecule type" value="Genomic_DNA"/>
</dbReference>
<keyword evidence="7 8" id="KW-0472">Membrane</keyword>
<feature type="transmembrane region" description="Helical" evidence="8">
    <location>
        <begin position="69"/>
        <end position="87"/>
    </location>
</feature>
<dbReference type="PANTHER" id="PTHR30269:SF37">
    <property type="entry name" value="MEMBRANE TRANSPORTER PROTEIN"/>
    <property type="match status" value="1"/>
</dbReference>
<organism evidence="9 10">
    <name type="scientific">Thioclava litoralis</name>
    <dbReference type="NCBI Taxonomy" id="3076557"/>
    <lineage>
        <taxon>Bacteria</taxon>
        <taxon>Pseudomonadati</taxon>
        <taxon>Pseudomonadota</taxon>
        <taxon>Alphaproteobacteria</taxon>
        <taxon>Rhodobacterales</taxon>
        <taxon>Paracoccaceae</taxon>
        <taxon>Thioclava</taxon>
    </lineage>
</organism>
<dbReference type="Pfam" id="PF01925">
    <property type="entry name" value="TauE"/>
    <property type="match status" value="1"/>
</dbReference>
<dbReference type="InterPro" id="IPR002781">
    <property type="entry name" value="TM_pro_TauE-like"/>
</dbReference>
<dbReference type="Proteomes" id="UP001623290">
    <property type="component" value="Chromosome"/>
</dbReference>
<evidence type="ECO:0000256" key="2">
    <source>
        <dbReference type="ARBA" id="ARBA00009142"/>
    </source>
</evidence>
<comment type="subcellular location">
    <subcellularLocation>
        <location evidence="1 8">Cell membrane</location>
        <topology evidence="1 8">Multi-pass membrane protein</topology>
    </subcellularLocation>
</comment>
<evidence type="ECO:0000256" key="3">
    <source>
        <dbReference type="ARBA" id="ARBA00022448"/>
    </source>
</evidence>
<feature type="transmembrane region" description="Helical" evidence="8">
    <location>
        <begin position="162"/>
        <end position="182"/>
    </location>
</feature>
<evidence type="ECO:0000256" key="8">
    <source>
        <dbReference type="RuleBase" id="RU363041"/>
    </source>
</evidence>
<dbReference type="RefSeq" id="WP_406721098.1">
    <property type="nucleotide sequence ID" value="NZ_CP135443.1"/>
</dbReference>
<keyword evidence="4 8" id="KW-1003">Cell membrane</keyword>
<keyword evidence="6 8" id="KW-1133">Transmembrane helix</keyword>
<evidence type="ECO:0000256" key="5">
    <source>
        <dbReference type="ARBA" id="ARBA00022692"/>
    </source>
</evidence>
<evidence type="ECO:0000313" key="9">
    <source>
        <dbReference type="EMBL" id="WRY34110.1"/>
    </source>
</evidence>
<feature type="transmembrane region" description="Helical" evidence="8">
    <location>
        <begin position="40"/>
        <end position="60"/>
    </location>
</feature>
<evidence type="ECO:0000256" key="7">
    <source>
        <dbReference type="ARBA" id="ARBA00023136"/>
    </source>
</evidence>
<accession>A0ABZ1E1Y5</accession>
<keyword evidence="3" id="KW-0813">Transport</keyword>
<comment type="similarity">
    <text evidence="2 8">Belongs to the 4-toluene sulfonate uptake permease (TSUP) (TC 2.A.102) family.</text>
</comment>
<gene>
    <name evidence="9" type="ORF">RPE78_02105</name>
</gene>
<keyword evidence="10" id="KW-1185">Reference proteome</keyword>
<feature type="transmembrane region" description="Helical" evidence="8">
    <location>
        <begin position="93"/>
        <end position="111"/>
    </location>
</feature>
<evidence type="ECO:0000313" key="10">
    <source>
        <dbReference type="Proteomes" id="UP001623290"/>
    </source>
</evidence>
<protein>
    <recommendedName>
        <fullName evidence="8">Probable membrane transporter protein</fullName>
    </recommendedName>
</protein>
<name>A0ABZ1E1Y5_9RHOB</name>
<proteinExistence type="inferred from homology"/>
<evidence type="ECO:0000256" key="4">
    <source>
        <dbReference type="ARBA" id="ARBA00022475"/>
    </source>
</evidence>
<keyword evidence="5 8" id="KW-0812">Transmembrane</keyword>
<reference evidence="9 10" key="1">
    <citation type="submission" date="2023-09" db="EMBL/GenBank/DDBJ databases">
        <title>Thioclava shenzhenensis sp. nov., a multidrug resistant bacteria-antagonizing species isolated from coastal seawater.</title>
        <authorList>
            <person name="Long M."/>
        </authorList>
    </citation>
    <scope>NUCLEOTIDE SEQUENCE [LARGE SCALE GENOMIC DNA]</scope>
    <source>
        <strain evidence="9 10">FTW29</strain>
    </source>
</reference>
<dbReference type="InterPro" id="IPR052017">
    <property type="entry name" value="TSUP"/>
</dbReference>
<feature type="transmembrane region" description="Helical" evidence="8">
    <location>
        <begin position="123"/>
        <end position="142"/>
    </location>
</feature>
<evidence type="ECO:0000256" key="6">
    <source>
        <dbReference type="ARBA" id="ARBA00022989"/>
    </source>
</evidence>
<dbReference type="PANTHER" id="PTHR30269">
    <property type="entry name" value="TRANSMEMBRANE PROTEIN YFCA"/>
    <property type="match status" value="1"/>
</dbReference>